<evidence type="ECO:0000313" key="7">
    <source>
        <dbReference type="Proteomes" id="UP000594261"/>
    </source>
</evidence>
<keyword evidence="7" id="KW-1185">Reference proteome</keyword>
<reference evidence="6" key="2">
    <citation type="submission" date="2021-01" db="UniProtKB">
        <authorList>
            <consortium name="EnsemblPlants"/>
        </authorList>
    </citation>
    <scope>IDENTIFICATION</scope>
</reference>
<feature type="compositionally biased region" description="Low complexity" evidence="5">
    <location>
        <begin position="345"/>
        <end position="361"/>
    </location>
</feature>
<comment type="similarity">
    <text evidence="1 4">Belongs to the plant dirigent protein family.</text>
</comment>
<dbReference type="Gramene" id="QL08p057830:mrna">
    <property type="protein sequence ID" value="QL08p057830:mrna"/>
    <property type="gene ID" value="QL08p057830"/>
</dbReference>
<accession>A0A7N2MD29</accession>
<dbReference type="EMBL" id="LRBV02000008">
    <property type="status" value="NOT_ANNOTATED_CDS"/>
    <property type="molecule type" value="Genomic_DNA"/>
</dbReference>
<evidence type="ECO:0000313" key="6">
    <source>
        <dbReference type="EnsemblPlants" id="QL08p057830:mrna"/>
    </source>
</evidence>
<dbReference type="Gene3D" id="2.40.480.10">
    <property type="entry name" value="Allene oxide cyclase-like"/>
    <property type="match status" value="2"/>
</dbReference>
<dbReference type="InterPro" id="IPR004265">
    <property type="entry name" value="Dirigent"/>
</dbReference>
<keyword evidence="4" id="KW-0732">Signal</keyword>
<reference evidence="6 7" key="1">
    <citation type="journal article" date="2016" name="G3 (Bethesda)">
        <title>First Draft Assembly and Annotation of the Genome of a California Endemic Oak Quercus lobata Nee (Fagaceae).</title>
        <authorList>
            <person name="Sork V.L."/>
            <person name="Fitz-Gibbon S.T."/>
            <person name="Puiu D."/>
            <person name="Crepeau M."/>
            <person name="Gugger P.F."/>
            <person name="Sherman R."/>
            <person name="Stevens K."/>
            <person name="Langley C.H."/>
            <person name="Pellegrini M."/>
            <person name="Salzberg S.L."/>
        </authorList>
    </citation>
    <scope>NUCLEOTIDE SEQUENCE [LARGE SCALE GENOMIC DNA]</scope>
    <source>
        <strain evidence="6 7">cv. SW786</strain>
    </source>
</reference>
<protein>
    <recommendedName>
        <fullName evidence="4">Dirigent protein</fullName>
    </recommendedName>
</protein>
<evidence type="ECO:0000256" key="2">
    <source>
        <dbReference type="ARBA" id="ARBA00011738"/>
    </source>
</evidence>
<feature type="signal peptide" evidence="4">
    <location>
        <begin position="1"/>
        <end position="28"/>
    </location>
</feature>
<dbReference type="Proteomes" id="UP000594261">
    <property type="component" value="Chromosome 8"/>
</dbReference>
<comment type="subcellular location">
    <subcellularLocation>
        <location evidence="4">Secreted</location>
        <location evidence="4">Extracellular space</location>
        <location evidence="4">Apoplast</location>
    </subcellularLocation>
</comment>
<dbReference type="Pfam" id="PF03018">
    <property type="entry name" value="Dirigent"/>
    <property type="match status" value="2"/>
</dbReference>
<organism evidence="6 7">
    <name type="scientific">Quercus lobata</name>
    <name type="common">Valley oak</name>
    <dbReference type="NCBI Taxonomy" id="97700"/>
    <lineage>
        <taxon>Eukaryota</taxon>
        <taxon>Viridiplantae</taxon>
        <taxon>Streptophyta</taxon>
        <taxon>Embryophyta</taxon>
        <taxon>Tracheophyta</taxon>
        <taxon>Spermatophyta</taxon>
        <taxon>Magnoliopsida</taxon>
        <taxon>eudicotyledons</taxon>
        <taxon>Gunneridae</taxon>
        <taxon>Pentapetalae</taxon>
        <taxon>rosids</taxon>
        <taxon>fabids</taxon>
        <taxon>Fagales</taxon>
        <taxon>Fagaceae</taxon>
        <taxon>Quercus</taxon>
    </lineage>
</organism>
<evidence type="ECO:0000256" key="4">
    <source>
        <dbReference type="RuleBase" id="RU363099"/>
    </source>
</evidence>
<keyword evidence="3 4" id="KW-0964">Secreted</keyword>
<feature type="region of interest" description="Disordered" evidence="5">
    <location>
        <begin position="283"/>
        <end position="377"/>
    </location>
</feature>
<name>A0A7N2MD29_QUELO</name>
<dbReference type="GO" id="GO:0048046">
    <property type="term" value="C:apoplast"/>
    <property type="evidence" value="ECO:0007669"/>
    <property type="project" value="UniProtKB-SubCell"/>
</dbReference>
<dbReference type="InterPro" id="IPR044859">
    <property type="entry name" value="Allene_oxi_cyc_Dirigent"/>
</dbReference>
<dbReference type="PANTHER" id="PTHR46215">
    <property type="entry name" value="DIRIGENT PROTEIN 24-RELATED"/>
    <property type="match status" value="1"/>
</dbReference>
<evidence type="ECO:0000256" key="3">
    <source>
        <dbReference type="ARBA" id="ARBA00022525"/>
    </source>
</evidence>
<dbReference type="InParanoid" id="A0A7N2MD29"/>
<comment type="function">
    <text evidence="4">Dirigent proteins impart stereoselectivity on the phenoxy radical-coupling reaction, yielding optically active lignans from two molecules of coniferyl alcohol in the biosynthesis of lignans, flavonolignans, and alkaloids and thus plays a central role in plant secondary metabolism.</text>
</comment>
<proteinExistence type="inferred from homology"/>
<feature type="compositionally biased region" description="Low complexity" evidence="5">
    <location>
        <begin position="316"/>
        <end position="326"/>
    </location>
</feature>
<dbReference type="AlphaFoldDB" id="A0A7N2MD29"/>
<feature type="region of interest" description="Disordered" evidence="5">
    <location>
        <begin position="398"/>
        <end position="431"/>
    </location>
</feature>
<keyword evidence="4" id="KW-0052">Apoplast</keyword>
<feature type="compositionally biased region" description="Low complexity" evidence="5">
    <location>
        <begin position="291"/>
        <end position="309"/>
    </location>
</feature>
<evidence type="ECO:0000256" key="1">
    <source>
        <dbReference type="ARBA" id="ARBA00010746"/>
    </source>
</evidence>
<evidence type="ECO:0000256" key="5">
    <source>
        <dbReference type="SAM" id="MobiDB-lite"/>
    </source>
</evidence>
<sequence length="678" mass="70937">MKMAKLPSMLTVAFILLLFMAIINHSSSARTLGNRTPTHHNHYHKITFLMRDVLNVTHHPLSKPSTTKVTGQLPFQKPLGFFPPIGGIPLDNPKIQGTGSSTQTLDLSSIGLSFPARATLQELEFGTVKAIDEEIFKGPRNMSPILGKAQGIYVASSEDGSSHMMAMTAYLASSDFKDGLRFFGVHQTDVPESHIAIIGGTGKYQGANGYATVKAVDVREFSLSNKSTFKHSPSSSQPKMAKLSLLTTKTLKATMYLLYLAITLGCANSARILDEVDTQPPILPNPSQLSNPATTTVPNVTPTVGPATTLPSGQIPATTTAPTTVVDDTDSPLPEPETPDANTTPVAPVVSPIVDPIVDTPQPEPETPDVDTTPVAPIINPVAQPNVQVPNTIPTPVAGVAPVTSPTTTATAATSPTGPTPVTTATSATPGPQIPPLTFFMHDVLGGTHPSARVVTGIIANTQINGLPFSKANDNIFPVSGAVPLTNENLNGLLNNNNNLPFLAGLNGIGPQSSTTFQNSGNNAITNGGNSQPFVTAGQLPSGASLQKLMFGSLTVFDDELTEGQELGSAVLGKAQGFYLASSLDGTSQTIAVTVLLSHGGGGAGGQQHHDQTVIEDAISFFGVHRTASHESQIAVVGGTGKYENAKGYATLGSLHQENQHTTDGVDTILEFSVYLSY</sequence>
<comment type="subunit">
    <text evidence="2 4">Homodimer.</text>
</comment>
<feature type="chain" id="PRO_5029945234" description="Dirigent protein" evidence="4">
    <location>
        <begin position="29"/>
        <end position="678"/>
    </location>
</feature>
<dbReference type="PANTHER" id="PTHR46215:SF15">
    <property type="entry name" value="DIRIGENT PROTEIN 24"/>
    <property type="match status" value="1"/>
</dbReference>
<dbReference type="GO" id="GO:0009699">
    <property type="term" value="P:phenylpropanoid biosynthetic process"/>
    <property type="evidence" value="ECO:0007669"/>
    <property type="project" value="UniProtKB-ARBA"/>
</dbReference>
<dbReference type="EnsemblPlants" id="QL08p057830:mrna">
    <property type="protein sequence ID" value="QL08p057830:mrna"/>
    <property type="gene ID" value="QL08p057830"/>
</dbReference>